<proteinExistence type="predicted"/>
<dbReference type="Proteomes" id="UP001055307">
    <property type="component" value="Unassembled WGS sequence"/>
</dbReference>
<reference evidence="1" key="1">
    <citation type="journal article" date="2016" name="Front. Microbiol.">
        <title>Genome Sequence of the Piezophilic, Mesophilic Sulfate-Reducing Bacterium Desulfovibrio indicus J2T.</title>
        <authorList>
            <person name="Cao J."/>
            <person name="Maignien L."/>
            <person name="Shao Z."/>
            <person name="Alain K."/>
            <person name="Jebbar M."/>
        </authorList>
    </citation>
    <scope>NUCLEOTIDE SEQUENCE</scope>
    <source>
        <strain evidence="1">DSM 21893</strain>
    </source>
</reference>
<sequence length="65" mass="7682">MKQVTLTPFEKLTRSQLISIADLWWKRLDTVEIGDRLKISEADVCRVIARQQRNRRNTLLSSRRA</sequence>
<evidence type="ECO:0000313" key="1">
    <source>
        <dbReference type="EMBL" id="GJD41338.1"/>
    </source>
</evidence>
<accession>A0AAV4ZCM7</accession>
<dbReference type="AlphaFoldDB" id="A0AAV4ZCM7"/>
<protein>
    <submittedName>
        <fullName evidence="1">Uncharacterized protein</fullName>
    </submittedName>
</protein>
<name>A0AAV4ZCM7_9HYPH</name>
<comment type="caution">
    <text evidence="1">The sequence shown here is derived from an EMBL/GenBank/DDBJ whole genome shotgun (WGS) entry which is preliminary data.</text>
</comment>
<reference evidence="1" key="2">
    <citation type="submission" date="2021-08" db="EMBL/GenBank/DDBJ databases">
        <authorList>
            <person name="Tani A."/>
            <person name="Ola A."/>
            <person name="Ogura Y."/>
            <person name="Katsura K."/>
            <person name="Hayashi T."/>
        </authorList>
    </citation>
    <scope>NUCLEOTIDE SEQUENCE</scope>
    <source>
        <strain evidence="1">DSM 21893</strain>
    </source>
</reference>
<keyword evidence="2" id="KW-1185">Reference proteome</keyword>
<dbReference type="EMBL" id="BPQF01000019">
    <property type="protein sequence ID" value="GJD41338.1"/>
    <property type="molecule type" value="Genomic_DNA"/>
</dbReference>
<gene>
    <name evidence="1" type="ORF">OICFNHDK_3821</name>
</gene>
<dbReference type="RefSeq" id="WP_192215638.1">
    <property type="nucleotide sequence ID" value="NZ_BPQF01000019.1"/>
</dbReference>
<organism evidence="1 2">
    <name type="scientific">Methylobacterium bullatum</name>
    <dbReference type="NCBI Taxonomy" id="570505"/>
    <lineage>
        <taxon>Bacteria</taxon>
        <taxon>Pseudomonadati</taxon>
        <taxon>Pseudomonadota</taxon>
        <taxon>Alphaproteobacteria</taxon>
        <taxon>Hyphomicrobiales</taxon>
        <taxon>Methylobacteriaceae</taxon>
        <taxon>Methylobacterium</taxon>
    </lineage>
</organism>
<evidence type="ECO:0000313" key="2">
    <source>
        <dbReference type="Proteomes" id="UP001055307"/>
    </source>
</evidence>